<name>A0A1I2M320_9ACTN</name>
<dbReference type="Gene3D" id="3.90.1200.10">
    <property type="match status" value="1"/>
</dbReference>
<dbReference type="InterPro" id="IPR002575">
    <property type="entry name" value="Aminoglycoside_PTrfase"/>
</dbReference>
<dbReference type="Proteomes" id="UP000199052">
    <property type="component" value="Unassembled WGS sequence"/>
</dbReference>
<evidence type="ECO:0000313" key="2">
    <source>
        <dbReference type="EMBL" id="NYH81533.1"/>
    </source>
</evidence>
<dbReference type="SUPFAM" id="SSF56112">
    <property type="entry name" value="Protein kinase-like (PK-like)"/>
    <property type="match status" value="1"/>
</dbReference>
<keyword evidence="3" id="KW-0808">Transferase</keyword>
<dbReference type="RefSeq" id="WP_092881533.1">
    <property type="nucleotide sequence ID" value="NZ_FOOI01000002.1"/>
</dbReference>
<evidence type="ECO:0000259" key="1">
    <source>
        <dbReference type="Pfam" id="PF01636"/>
    </source>
</evidence>
<keyword evidence="2" id="KW-0418">Kinase</keyword>
<dbReference type="GO" id="GO:0016301">
    <property type="term" value="F:kinase activity"/>
    <property type="evidence" value="ECO:0007669"/>
    <property type="project" value="UniProtKB-KW"/>
</dbReference>
<evidence type="ECO:0000313" key="5">
    <source>
        <dbReference type="Proteomes" id="UP000533017"/>
    </source>
</evidence>
<dbReference type="Pfam" id="PF01636">
    <property type="entry name" value="APH"/>
    <property type="match status" value="1"/>
</dbReference>
<sequence>MPVAARSLPQKLRVLVTALWPQYDLSKAYLSEGTCHQVVVVPGVAAIRIAPETAGPELRRSVALHEHLAGLALPFEVPAPLGEVVAYEDRVAVAVTYVGGASRPQPDPGLSDLTPLRELLAAIAAVAVDDSLREHLAQPYGYAGGDPFAEEVDAYVLPRLGPGDAQVVERGLTELMSLPAADPPVLVHADLTGYNLFWNDEKLVGVLDWDFAFEGDHAYDVACLADGFGFRALASVVDDEVLARARVYRPMFAVEAATAAYRSGDTRSGDRILSRVRERIAAGTFHTPPADLRD</sequence>
<dbReference type="EMBL" id="FOOI01000002">
    <property type="protein sequence ID" value="SFF85119.1"/>
    <property type="molecule type" value="Genomic_DNA"/>
</dbReference>
<feature type="domain" description="Aminoglycoside phosphotransferase" evidence="1">
    <location>
        <begin position="47"/>
        <end position="245"/>
    </location>
</feature>
<evidence type="ECO:0000313" key="4">
    <source>
        <dbReference type="Proteomes" id="UP000199052"/>
    </source>
</evidence>
<dbReference type="InterPro" id="IPR011009">
    <property type="entry name" value="Kinase-like_dom_sf"/>
</dbReference>
<organism evidence="3 4">
    <name type="scientific">Actinopolymorpha cephalotaxi</name>
    <dbReference type="NCBI Taxonomy" id="504797"/>
    <lineage>
        <taxon>Bacteria</taxon>
        <taxon>Bacillati</taxon>
        <taxon>Actinomycetota</taxon>
        <taxon>Actinomycetes</taxon>
        <taxon>Propionibacteriales</taxon>
        <taxon>Actinopolymorphaceae</taxon>
        <taxon>Actinopolymorpha</taxon>
    </lineage>
</organism>
<reference evidence="2 5" key="2">
    <citation type="submission" date="2020-07" db="EMBL/GenBank/DDBJ databases">
        <title>Sequencing the genomes of 1000 actinobacteria strains.</title>
        <authorList>
            <person name="Klenk H.-P."/>
        </authorList>
    </citation>
    <scope>NUCLEOTIDE SEQUENCE [LARGE SCALE GENOMIC DNA]</scope>
    <source>
        <strain evidence="2 5">DSM 45117</strain>
    </source>
</reference>
<protein>
    <submittedName>
        <fullName evidence="2">Aminoglycoside phosphotransferase (APT) family kinase protein</fullName>
    </submittedName>
    <submittedName>
        <fullName evidence="3">Phosphotransferase enzyme family protein</fullName>
    </submittedName>
</protein>
<accession>A0A1I2M320</accession>
<gene>
    <name evidence="2" type="ORF">FHR37_000384</name>
    <name evidence="3" type="ORF">SAMN05421678_102395</name>
</gene>
<dbReference type="OrthoDB" id="3806873at2"/>
<dbReference type="STRING" id="504797.SAMN05421678_102395"/>
<keyword evidence="5" id="KW-1185">Reference proteome</keyword>
<proteinExistence type="predicted"/>
<dbReference type="EMBL" id="JACBZA010000001">
    <property type="protein sequence ID" value="NYH81533.1"/>
    <property type="molecule type" value="Genomic_DNA"/>
</dbReference>
<dbReference type="Proteomes" id="UP000533017">
    <property type="component" value="Unassembled WGS sequence"/>
</dbReference>
<dbReference type="AlphaFoldDB" id="A0A1I2M320"/>
<evidence type="ECO:0000313" key="3">
    <source>
        <dbReference type="EMBL" id="SFF85119.1"/>
    </source>
</evidence>
<reference evidence="3 4" key="1">
    <citation type="submission" date="2016-10" db="EMBL/GenBank/DDBJ databases">
        <authorList>
            <person name="de Groot N.N."/>
        </authorList>
    </citation>
    <scope>NUCLEOTIDE SEQUENCE [LARGE SCALE GENOMIC DNA]</scope>
    <source>
        <strain evidence="3 4">CPCC 202808</strain>
    </source>
</reference>